<dbReference type="InterPro" id="IPR050168">
    <property type="entry name" value="AAA_ATPase_domain"/>
</dbReference>
<evidence type="ECO:0000256" key="1">
    <source>
        <dbReference type="ARBA" id="ARBA00022741"/>
    </source>
</evidence>
<feature type="domain" description="AAA+ ATPase" evidence="5">
    <location>
        <begin position="204"/>
        <end position="341"/>
    </location>
</feature>
<dbReference type="GO" id="GO:0016887">
    <property type="term" value="F:ATP hydrolysis activity"/>
    <property type="evidence" value="ECO:0007669"/>
    <property type="project" value="InterPro"/>
</dbReference>
<reference evidence="6 7" key="1">
    <citation type="submission" date="2008-05" db="EMBL/GenBank/DDBJ databases">
        <title>Complete sequence of chromosome of Geobacter lovleyi SZ.</title>
        <authorList>
            <consortium name="US DOE Joint Genome Institute"/>
            <person name="Lucas S."/>
            <person name="Copeland A."/>
            <person name="Lapidus A."/>
            <person name="Glavina del Rio T."/>
            <person name="Dalin E."/>
            <person name="Tice H."/>
            <person name="Bruce D."/>
            <person name="Goodwin L."/>
            <person name="Pitluck S."/>
            <person name="Chertkov O."/>
            <person name="Meincke L."/>
            <person name="Brettin T."/>
            <person name="Detter J.C."/>
            <person name="Han C."/>
            <person name="Tapia R."/>
            <person name="Kuske C.R."/>
            <person name="Schmutz J."/>
            <person name="Larimer F."/>
            <person name="Land M."/>
            <person name="Hauser L."/>
            <person name="Kyrpides N."/>
            <person name="Mikhailova N."/>
            <person name="Sung Y."/>
            <person name="Fletcher K.E."/>
            <person name="Ritalahti K.M."/>
            <person name="Loeffler F.E."/>
            <person name="Richardson P."/>
        </authorList>
    </citation>
    <scope>NUCLEOTIDE SEQUENCE [LARGE SCALE GENOMIC DNA]</scope>
    <source>
        <strain evidence="7">ATCC BAA-1151 / DSM 17278 / SZ</strain>
    </source>
</reference>
<keyword evidence="1 4" id="KW-0547">Nucleotide-binding</keyword>
<accession>B3E559</accession>
<dbReference type="InterPro" id="IPR003960">
    <property type="entry name" value="ATPase_AAA_CS"/>
</dbReference>
<organism evidence="6 7">
    <name type="scientific">Trichlorobacter lovleyi (strain ATCC BAA-1151 / DSM 17278 / SZ)</name>
    <name type="common">Geobacter lovleyi</name>
    <dbReference type="NCBI Taxonomy" id="398767"/>
    <lineage>
        <taxon>Bacteria</taxon>
        <taxon>Pseudomonadati</taxon>
        <taxon>Thermodesulfobacteriota</taxon>
        <taxon>Desulfuromonadia</taxon>
        <taxon>Geobacterales</taxon>
        <taxon>Geobacteraceae</taxon>
        <taxon>Trichlorobacter</taxon>
    </lineage>
</organism>
<dbReference type="SUPFAM" id="SSF48452">
    <property type="entry name" value="TPR-like"/>
    <property type="match status" value="1"/>
</dbReference>
<proteinExistence type="inferred from homology"/>
<dbReference type="Proteomes" id="UP000002420">
    <property type="component" value="Chromosome"/>
</dbReference>
<dbReference type="Gene3D" id="1.10.8.60">
    <property type="match status" value="1"/>
</dbReference>
<dbReference type="PROSITE" id="PS00674">
    <property type="entry name" value="AAA"/>
    <property type="match status" value="1"/>
</dbReference>
<dbReference type="eggNOG" id="COG0465">
    <property type="taxonomic scope" value="Bacteria"/>
</dbReference>
<dbReference type="PANTHER" id="PTHR23077">
    <property type="entry name" value="AAA-FAMILY ATPASE"/>
    <property type="match status" value="1"/>
</dbReference>
<dbReference type="InterPro" id="IPR011990">
    <property type="entry name" value="TPR-like_helical_dom_sf"/>
</dbReference>
<evidence type="ECO:0000313" key="6">
    <source>
        <dbReference type="EMBL" id="ACD96046.1"/>
    </source>
</evidence>
<evidence type="ECO:0000259" key="5">
    <source>
        <dbReference type="SMART" id="SM00382"/>
    </source>
</evidence>
<dbReference type="Gene3D" id="3.40.50.300">
    <property type="entry name" value="P-loop containing nucleotide triphosphate hydrolases"/>
    <property type="match status" value="1"/>
</dbReference>
<evidence type="ECO:0000256" key="4">
    <source>
        <dbReference type="RuleBase" id="RU003651"/>
    </source>
</evidence>
<dbReference type="SMART" id="SM00382">
    <property type="entry name" value="AAA"/>
    <property type="match status" value="1"/>
</dbReference>
<dbReference type="Gene3D" id="1.25.40.10">
    <property type="entry name" value="Tetratricopeptide repeat domain"/>
    <property type="match status" value="1"/>
</dbReference>
<dbReference type="Pfam" id="PF17862">
    <property type="entry name" value="AAA_lid_3"/>
    <property type="match status" value="1"/>
</dbReference>
<sequence length="458" mass="51088">MDELTLLKAAYNATPDNRDLVRLYSTKLAEAGRWSEACAVLEPLCSNLEDSEHWLLLDLAIAWLESGRRDEAIPYLTTLASAKDLPDATLLKLYPALIRAYLEDDRAEEAEDALSEMLEKLPGYDPEPMLALFERHGIKPRIRLKQRNADRLEELSDFAPLLPGDRTITFSDVGGMDDLKKTARMKIIQPFKNPELFKKYRATAGGGILLYGPPGCGKTWFARAIAGECQAAFFCIGLHDILNMYVGNSERNVFRLFDTVRKHRPAIIFIDEVDALGRKRDLSRNAAITGTINAFLNQMDGADTDNCDLLIIGATNAPWDVDSAFKRPGRFDQLIFVPPPDQTGREAVLKLAFKGRPHSGLDFAWLAEQTTQFSGADLTALADTAAERVLYEVLETGVERDITMQDLKAVLASVKPTTREWAETAKNYAEFANEGGQYDEIKQWLSEGGAKKKTFGFL</sequence>
<dbReference type="InterPro" id="IPR003959">
    <property type="entry name" value="ATPase_AAA_core"/>
</dbReference>
<dbReference type="InterPro" id="IPR041569">
    <property type="entry name" value="AAA_lid_3"/>
</dbReference>
<comment type="similarity">
    <text evidence="4">Belongs to the AAA ATPase family.</text>
</comment>
<keyword evidence="2 4" id="KW-0067">ATP-binding</keyword>
<dbReference type="SUPFAM" id="SSF52540">
    <property type="entry name" value="P-loop containing nucleoside triphosphate hydrolases"/>
    <property type="match status" value="1"/>
</dbReference>
<dbReference type="STRING" id="398767.Glov_2330"/>
<keyword evidence="3" id="KW-0175">Coiled coil</keyword>
<dbReference type="GO" id="GO:0005524">
    <property type="term" value="F:ATP binding"/>
    <property type="evidence" value="ECO:0007669"/>
    <property type="project" value="UniProtKB-KW"/>
</dbReference>
<evidence type="ECO:0000256" key="3">
    <source>
        <dbReference type="ARBA" id="ARBA00023054"/>
    </source>
</evidence>
<dbReference type="FunFam" id="3.40.50.300:FF:001025">
    <property type="entry name" value="ATPase family, AAA domain-containing 2B"/>
    <property type="match status" value="1"/>
</dbReference>
<dbReference type="KEGG" id="glo:Glov_2330"/>
<dbReference type="EMBL" id="CP001089">
    <property type="protein sequence ID" value="ACD96046.1"/>
    <property type="molecule type" value="Genomic_DNA"/>
</dbReference>
<dbReference type="HOGENOM" id="CLU_000688_21_15_7"/>
<dbReference type="PANTHER" id="PTHR23077:SF171">
    <property type="entry name" value="NUCLEAR VALOSIN-CONTAINING PROTEIN-LIKE"/>
    <property type="match status" value="1"/>
</dbReference>
<evidence type="ECO:0000256" key="2">
    <source>
        <dbReference type="ARBA" id="ARBA00022840"/>
    </source>
</evidence>
<dbReference type="Pfam" id="PF00004">
    <property type="entry name" value="AAA"/>
    <property type="match status" value="1"/>
</dbReference>
<keyword evidence="7" id="KW-1185">Reference proteome</keyword>
<dbReference type="RefSeq" id="WP_012470379.1">
    <property type="nucleotide sequence ID" value="NC_010814.1"/>
</dbReference>
<dbReference type="InterPro" id="IPR003593">
    <property type="entry name" value="AAA+_ATPase"/>
</dbReference>
<evidence type="ECO:0000313" key="7">
    <source>
        <dbReference type="Proteomes" id="UP000002420"/>
    </source>
</evidence>
<dbReference type="AlphaFoldDB" id="B3E559"/>
<gene>
    <name evidence="6" type="ordered locus">Glov_2330</name>
</gene>
<dbReference type="InterPro" id="IPR027417">
    <property type="entry name" value="P-loop_NTPase"/>
</dbReference>
<protein>
    <submittedName>
        <fullName evidence="6">AAA ATPase central domain protein</fullName>
    </submittedName>
</protein>
<name>B3E559_TRIL1</name>